<evidence type="ECO:0000313" key="1">
    <source>
        <dbReference type="EMBL" id="GAH53938.1"/>
    </source>
</evidence>
<organism evidence="1">
    <name type="scientific">marine sediment metagenome</name>
    <dbReference type="NCBI Taxonomy" id="412755"/>
    <lineage>
        <taxon>unclassified sequences</taxon>
        <taxon>metagenomes</taxon>
        <taxon>ecological metagenomes</taxon>
    </lineage>
</organism>
<proteinExistence type="predicted"/>
<dbReference type="EMBL" id="BARU01018222">
    <property type="protein sequence ID" value="GAH53938.1"/>
    <property type="molecule type" value="Genomic_DNA"/>
</dbReference>
<gene>
    <name evidence="1" type="ORF">S03H2_30139</name>
</gene>
<accession>X1I8N3</accession>
<name>X1I8N3_9ZZZZ</name>
<sequence>MCLPVEGDPSRYIVPGSIQQQCKDCGTPVWVAPSGQQLLIERGAIVVCMECAGARSKEHPGDLEIMDKQIDEIKEWRRRN</sequence>
<reference evidence="1" key="1">
    <citation type="journal article" date="2014" name="Front. Microbiol.">
        <title>High frequency of phylogenetically diverse reductive dehalogenase-homologous genes in deep subseafloor sedimentary metagenomes.</title>
        <authorList>
            <person name="Kawai M."/>
            <person name="Futagami T."/>
            <person name="Toyoda A."/>
            <person name="Takaki Y."/>
            <person name="Nishi S."/>
            <person name="Hori S."/>
            <person name="Arai W."/>
            <person name="Tsubouchi T."/>
            <person name="Morono Y."/>
            <person name="Uchiyama I."/>
            <person name="Ito T."/>
            <person name="Fujiyama A."/>
            <person name="Inagaki F."/>
            <person name="Takami H."/>
        </authorList>
    </citation>
    <scope>NUCLEOTIDE SEQUENCE</scope>
    <source>
        <strain evidence="1">Expedition CK06-06</strain>
    </source>
</reference>
<dbReference type="AlphaFoldDB" id="X1I8N3"/>
<protein>
    <submittedName>
        <fullName evidence="1">Uncharacterized protein</fullName>
    </submittedName>
</protein>
<comment type="caution">
    <text evidence="1">The sequence shown here is derived from an EMBL/GenBank/DDBJ whole genome shotgun (WGS) entry which is preliminary data.</text>
</comment>